<dbReference type="Pfam" id="PF00561">
    <property type="entry name" value="Abhydrolase_1"/>
    <property type="match status" value="1"/>
</dbReference>
<name>A0ABU4B6L3_9NOCA</name>
<organism evidence="2 3">
    <name type="scientific">Rhodococcoides yunnanense</name>
    <dbReference type="NCBI Taxonomy" id="278209"/>
    <lineage>
        <taxon>Bacteria</taxon>
        <taxon>Bacillati</taxon>
        <taxon>Actinomycetota</taxon>
        <taxon>Actinomycetes</taxon>
        <taxon>Mycobacteriales</taxon>
        <taxon>Nocardiaceae</taxon>
        <taxon>Rhodococcoides</taxon>
    </lineage>
</organism>
<dbReference type="RefSeq" id="WP_317562721.1">
    <property type="nucleotide sequence ID" value="NZ_JAWLJX010000001.1"/>
</dbReference>
<dbReference type="InterPro" id="IPR029058">
    <property type="entry name" value="AB_hydrolase_fold"/>
</dbReference>
<dbReference type="Proteomes" id="UP001185755">
    <property type="component" value="Unassembled WGS sequence"/>
</dbReference>
<keyword evidence="3" id="KW-1185">Reference proteome</keyword>
<dbReference type="PANTHER" id="PTHR43798:SF33">
    <property type="entry name" value="HYDROLASE, PUTATIVE (AFU_ORTHOLOGUE AFUA_2G14860)-RELATED"/>
    <property type="match status" value="1"/>
</dbReference>
<gene>
    <name evidence="2" type="ORF">R3P96_00545</name>
</gene>
<accession>A0ABU4B6L3</accession>
<proteinExistence type="predicted"/>
<dbReference type="PANTHER" id="PTHR43798">
    <property type="entry name" value="MONOACYLGLYCEROL LIPASE"/>
    <property type="match status" value="1"/>
</dbReference>
<keyword evidence="2" id="KW-0378">Hydrolase</keyword>
<dbReference type="InterPro" id="IPR000073">
    <property type="entry name" value="AB_hydrolase_1"/>
</dbReference>
<evidence type="ECO:0000313" key="3">
    <source>
        <dbReference type="Proteomes" id="UP001185755"/>
    </source>
</evidence>
<evidence type="ECO:0000313" key="2">
    <source>
        <dbReference type="EMBL" id="MDV6259819.1"/>
    </source>
</evidence>
<feature type="domain" description="AB hydrolase-1" evidence="1">
    <location>
        <begin position="44"/>
        <end position="148"/>
    </location>
</feature>
<comment type="caution">
    <text evidence="2">The sequence shown here is derived from an EMBL/GenBank/DDBJ whole genome shotgun (WGS) entry which is preliminary data.</text>
</comment>
<dbReference type="EMBL" id="JAWLJX010000001">
    <property type="protein sequence ID" value="MDV6259819.1"/>
    <property type="molecule type" value="Genomic_DNA"/>
</dbReference>
<dbReference type="GO" id="GO:0016787">
    <property type="term" value="F:hydrolase activity"/>
    <property type="evidence" value="ECO:0007669"/>
    <property type="project" value="UniProtKB-KW"/>
</dbReference>
<evidence type="ECO:0000259" key="1">
    <source>
        <dbReference type="Pfam" id="PF00561"/>
    </source>
</evidence>
<sequence>MSAPTEVDEAARITALERGFPGFEVGTVASGDTSIGYRVAGDGPTVLLIHGFPESGLEWRHVAPILAQRYRVVVPDYRGAAGSDVPADGYDKSTMAADLHAVVTELGDPTVHVVGHDIGTTLAYAYARQYAADVRSLTLIEGVVPGTAMLDVIVASGSAWHFAFHQQVDLATALIEGREDVYTDYFFDTFLTDPAIVDAADRQFYADALRRPGAVRAAVSTYAAWFGPDAADNRTYVEQHGLLSTPTLAVGGEKSMGAAMAAIAGDVASNVTAATIAAGHFLTDEASDDVARILLEHLDAHR</sequence>
<dbReference type="PRINTS" id="PR00412">
    <property type="entry name" value="EPOXHYDRLASE"/>
</dbReference>
<protein>
    <submittedName>
        <fullName evidence="2">Alpha/beta hydrolase</fullName>
    </submittedName>
</protein>
<dbReference type="InterPro" id="IPR050266">
    <property type="entry name" value="AB_hydrolase_sf"/>
</dbReference>
<dbReference type="SUPFAM" id="SSF53474">
    <property type="entry name" value="alpha/beta-Hydrolases"/>
    <property type="match status" value="1"/>
</dbReference>
<reference evidence="2 3" key="1">
    <citation type="submission" date="2023-10" db="EMBL/GenBank/DDBJ databases">
        <title>Development of a sustainable strategy for remediation of hydrocarbon-contaminated territories based on the waste exchange concept.</title>
        <authorList>
            <person name="Krivoruchko A."/>
        </authorList>
    </citation>
    <scope>NUCLEOTIDE SEQUENCE [LARGE SCALE GENOMIC DNA]</scope>
    <source>
        <strain evidence="2 3">IEGM 1323</strain>
    </source>
</reference>
<dbReference type="Gene3D" id="3.40.50.1820">
    <property type="entry name" value="alpha/beta hydrolase"/>
    <property type="match status" value="1"/>
</dbReference>
<dbReference type="InterPro" id="IPR000639">
    <property type="entry name" value="Epox_hydrolase-like"/>
</dbReference>